<dbReference type="InterPro" id="IPR054722">
    <property type="entry name" value="PolX-like_BBD"/>
</dbReference>
<dbReference type="OrthoDB" id="3261476at2759"/>
<evidence type="ECO:0000313" key="2">
    <source>
        <dbReference type="EMBL" id="OCH86674.1"/>
    </source>
</evidence>
<dbReference type="Proteomes" id="UP000250043">
    <property type="component" value="Unassembled WGS sequence"/>
</dbReference>
<evidence type="ECO:0000259" key="1">
    <source>
        <dbReference type="Pfam" id="PF22936"/>
    </source>
</evidence>
<sequence>YAWILDSGATTHICNDRTAFTTFTPSRSSIDRVITLRDVSYCPNVCNNLVSESRMDKRGLTITKSKGRVKVINSSGEVVIEGRLHNSLYELDC</sequence>
<name>A0A8E2ANT3_9APHY</name>
<reference evidence="2 3" key="1">
    <citation type="submission" date="2016-07" db="EMBL/GenBank/DDBJ databases">
        <title>Draft genome of the white-rot fungus Obba rivulosa 3A-2.</title>
        <authorList>
            <consortium name="DOE Joint Genome Institute"/>
            <person name="Miettinen O."/>
            <person name="Riley R."/>
            <person name="Acob R."/>
            <person name="Barry K."/>
            <person name="Cullen D."/>
            <person name="De Vries R."/>
            <person name="Hainaut M."/>
            <person name="Hatakka A."/>
            <person name="Henrissat B."/>
            <person name="Hilden K."/>
            <person name="Kuo R."/>
            <person name="Labutti K."/>
            <person name="Lipzen A."/>
            <person name="Makela M.R."/>
            <person name="Sandor L."/>
            <person name="Spatafora J.W."/>
            <person name="Grigoriev I.V."/>
            <person name="Hibbett D.S."/>
        </authorList>
    </citation>
    <scope>NUCLEOTIDE SEQUENCE [LARGE SCALE GENOMIC DNA]</scope>
    <source>
        <strain evidence="2 3">3A-2</strain>
    </source>
</reference>
<proteinExistence type="predicted"/>
<protein>
    <recommendedName>
        <fullName evidence="1">Retrovirus-related Pol polyprotein from transposon TNT 1-94-like beta-barrel domain-containing protein</fullName>
    </recommendedName>
</protein>
<dbReference type="EMBL" id="KV722517">
    <property type="protein sequence ID" value="OCH86674.1"/>
    <property type="molecule type" value="Genomic_DNA"/>
</dbReference>
<organism evidence="2 3">
    <name type="scientific">Obba rivulosa</name>
    <dbReference type="NCBI Taxonomy" id="1052685"/>
    <lineage>
        <taxon>Eukaryota</taxon>
        <taxon>Fungi</taxon>
        <taxon>Dikarya</taxon>
        <taxon>Basidiomycota</taxon>
        <taxon>Agaricomycotina</taxon>
        <taxon>Agaricomycetes</taxon>
        <taxon>Polyporales</taxon>
        <taxon>Gelatoporiaceae</taxon>
        <taxon>Obba</taxon>
    </lineage>
</organism>
<feature type="domain" description="Retrovirus-related Pol polyprotein from transposon TNT 1-94-like beta-barrel" evidence="1">
    <location>
        <begin position="3"/>
        <end position="28"/>
    </location>
</feature>
<gene>
    <name evidence="2" type="ORF">OBBRIDRAFT_713029</name>
</gene>
<feature type="non-terminal residue" evidence="2">
    <location>
        <position position="1"/>
    </location>
</feature>
<dbReference type="Pfam" id="PF22936">
    <property type="entry name" value="Pol_BBD"/>
    <property type="match status" value="1"/>
</dbReference>
<keyword evidence="3" id="KW-1185">Reference proteome</keyword>
<dbReference type="AlphaFoldDB" id="A0A8E2ANT3"/>
<evidence type="ECO:0000313" key="3">
    <source>
        <dbReference type="Proteomes" id="UP000250043"/>
    </source>
</evidence>
<accession>A0A8E2ANT3</accession>
<feature type="non-terminal residue" evidence="2">
    <location>
        <position position="93"/>
    </location>
</feature>